<sequence length="313" mass="36350">MPEPLIWANLLHLSYNMWLDTPGDSPVSYSPDLRCDDELWVELTQRMADAGFTMIVIDLGDGVQYASHREIAVRGAWSLGRLAEELGRLRELGLEPIPKLNFSACHDAWLGEYSKMVSTKLYYEVCADLIDEVAQLFDRPRFFHIGMDEEAASYQRNMELAIMRQHDLWWRDLLRFADAVDRNGSRPWIWSDHAWRHPEPYYEKMPTSIVQSNWYYSAPFASDESGRPREVEGDDRYLTYLDLDDHGYEQIPTGSNWTVPENFGRTVEFCTERLDPSRLLGFLQTPWHPTLPAFRDHQLEAIDVAAKTIKNVS</sequence>
<organism evidence="1 2">
    <name type="scientific">Microlunatus parietis</name>
    <dbReference type="NCBI Taxonomy" id="682979"/>
    <lineage>
        <taxon>Bacteria</taxon>
        <taxon>Bacillati</taxon>
        <taxon>Actinomycetota</taxon>
        <taxon>Actinomycetes</taxon>
        <taxon>Propionibacteriales</taxon>
        <taxon>Propionibacteriaceae</taxon>
        <taxon>Microlunatus</taxon>
    </lineage>
</organism>
<evidence type="ECO:0008006" key="3">
    <source>
        <dbReference type="Google" id="ProtNLM"/>
    </source>
</evidence>
<dbReference type="Gene3D" id="3.20.20.80">
    <property type="entry name" value="Glycosidases"/>
    <property type="match status" value="1"/>
</dbReference>
<dbReference type="Proteomes" id="UP000569914">
    <property type="component" value="Unassembled WGS sequence"/>
</dbReference>
<accession>A0A7Y9ICP1</accession>
<dbReference type="RefSeq" id="WP_179756856.1">
    <property type="nucleotide sequence ID" value="NZ_JACCBU010000001.1"/>
</dbReference>
<name>A0A7Y9ICP1_9ACTN</name>
<evidence type="ECO:0000313" key="1">
    <source>
        <dbReference type="EMBL" id="NYE74501.1"/>
    </source>
</evidence>
<dbReference type="AlphaFoldDB" id="A0A7Y9ICP1"/>
<dbReference type="EMBL" id="JACCBU010000001">
    <property type="protein sequence ID" value="NYE74501.1"/>
    <property type="molecule type" value="Genomic_DNA"/>
</dbReference>
<dbReference type="SUPFAM" id="SSF51445">
    <property type="entry name" value="(Trans)glycosidases"/>
    <property type="match status" value="1"/>
</dbReference>
<gene>
    <name evidence="1" type="ORF">BKA15_005830</name>
</gene>
<comment type="caution">
    <text evidence="1">The sequence shown here is derived from an EMBL/GenBank/DDBJ whole genome shotgun (WGS) entry which is preliminary data.</text>
</comment>
<proteinExistence type="predicted"/>
<protein>
    <recommendedName>
        <fullName evidence="3">Tat pathway signal protein</fullName>
    </recommendedName>
</protein>
<keyword evidence="2" id="KW-1185">Reference proteome</keyword>
<dbReference type="InterPro" id="IPR017853">
    <property type="entry name" value="GH"/>
</dbReference>
<reference evidence="1 2" key="1">
    <citation type="submission" date="2020-07" db="EMBL/GenBank/DDBJ databases">
        <title>Sequencing the genomes of 1000 actinobacteria strains.</title>
        <authorList>
            <person name="Klenk H.-P."/>
        </authorList>
    </citation>
    <scope>NUCLEOTIDE SEQUENCE [LARGE SCALE GENOMIC DNA]</scope>
    <source>
        <strain evidence="1 2">DSM 22083</strain>
    </source>
</reference>
<evidence type="ECO:0000313" key="2">
    <source>
        <dbReference type="Proteomes" id="UP000569914"/>
    </source>
</evidence>